<dbReference type="Proteomes" id="UP000016649">
    <property type="component" value="Unassembled WGS sequence"/>
</dbReference>
<reference evidence="1 2" key="1">
    <citation type="submission" date="2013-08" db="EMBL/GenBank/DDBJ databases">
        <authorList>
            <person name="Weinstock G."/>
            <person name="Sodergren E."/>
            <person name="Wylie T."/>
            <person name="Fulton L."/>
            <person name="Fulton R."/>
            <person name="Fronick C."/>
            <person name="O'Laughlin M."/>
            <person name="Godfrey J."/>
            <person name="Miner T."/>
            <person name="Herter B."/>
            <person name="Appelbaum E."/>
            <person name="Cordes M."/>
            <person name="Lek S."/>
            <person name="Wollam A."/>
            <person name="Pepin K.H."/>
            <person name="Palsikar V.B."/>
            <person name="Mitreva M."/>
            <person name="Wilson R.K."/>
        </authorList>
    </citation>
    <scope>NUCLEOTIDE SEQUENCE [LARGE SCALE GENOMIC DNA]</scope>
    <source>
        <strain evidence="1 2">ATCC 700332</strain>
    </source>
</reference>
<evidence type="ECO:0000313" key="2">
    <source>
        <dbReference type="Proteomes" id="UP000016649"/>
    </source>
</evidence>
<dbReference type="EMBL" id="AWVH01000043">
    <property type="protein sequence ID" value="ERJ91727.1"/>
    <property type="molecule type" value="Genomic_DNA"/>
</dbReference>
<organism evidence="1 2">
    <name type="scientific">Treponema lecithinolyticum ATCC 700332</name>
    <dbReference type="NCBI Taxonomy" id="1321815"/>
    <lineage>
        <taxon>Bacteria</taxon>
        <taxon>Pseudomonadati</taxon>
        <taxon>Spirochaetota</taxon>
        <taxon>Spirochaetia</taxon>
        <taxon>Spirochaetales</taxon>
        <taxon>Treponemataceae</taxon>
        <taxon>Treponema</taxon>
    </lineage>
</organism>
<name>A0ABN0NWK5_TRELE</name>
<keyword evidence="2" id="KW-1185">Reference proteome</keyword>
<evidence type="ECO:0000313" key="1">
    <source>
        <dbReference type="EMBL" id="ERJ91727.1"/>
    </source>
</evidence>
<accession>A0ABN0NWK5</accession>
<sequence>MIDFMKISSAMRYGKTCKKRYILYKFPVISGMKLTALLFTAALFFYIAGCSHKNSGELHSAKKQKNNTASVLKIDETVQNRAVVLFLGYGFNENGQKQTIENKLKEYYGFLSAENRLHILSYPDDVRVAGKVRLQSIVQTVKTIHESTPVCVFITLGAPQGMHTVLAALQDTDMEIPVFSVFSQDDILGTEAGSDFVMDYRPAAEKNASGVENLAAEDSELHYSGEPIDILIPLVYAAFNWKSAKDSASLIPVLRTEFLKRTGCHLTIYVDPETTLRSKNHYVLEGGTGDKE</sequence>
<evidence type="ECO:0008006" key="3">
    <source>
        <dbReference type="Google" id="ProtNLM"/>
    </source>
</evidence>
<protein>
    <recommendedName>
        <fullName evidence="3">Lipoprotein</fullName>
    </recommendedName>
</protein>
<gene>
    <name evidence="1" type="ORF">HMPREF9193_01951</name>
</gene>
<proteinExistence type="predicted"/>
<comment type="caution">
    <text evidence="1">The sequence shown here is derived from an EMBL/GenBank/DDBJ whole genome shotgun (WGS) entry which is preliminary data.</text>
</comment>